<accession>A0ABQ8TF70</accession>
<gene>
    <name evidence="1" type="ORF">ANN_06583</name>
</gene>
<name>A0ABQ8TF70_PERAM</name>
<evidence type="ECO:0000313" key="2">
    <source>
        <dbReference type="Proteomes" id="UP001148838"/>
    </source>
</evidence>
<dbReference type="Gene3D" id="2.40.70.10">
    <property type="entry name" value="Acid Proteases"/>
    <property type="match status" value="1"/>
</dbReference>
<organism evidence="1 2">
    <name type="scientific">Periplaneta americana</name>
    <name type="common">American cockroach</name>
    <name type="synonym">Blatta americana</name>
    <dbReference type="NCBI Taxonomy" id="6978"/>
    <lineage>
        <taxon>Eukaryota</taxon>
        <taxon>Metazoa</taxon>
        <taxon>Ecdysozoa</taxon>
        <taxon>Arthropoda</taxon>
        <taxon>Hexapoda</taxon>
        <taxon>Insecta</taxon>
        <taxon>Pterygota</taxon>
        <taxon>Neoptera</taxon>
        <taxon>Polyneoptera</taxon>
        <taxon>Dictyoptera</taxon>
        <taxon>Blattodea</taxon>
        <taxon>Blattoidea</taxon>
        <taxon>Blattidae</taxon>
        <taxon>Blattinae</taxon>
        <taxon>Periplaneta</taxon>
    </lineage>
</organism>
<sequence>MAFRQSEEYGYNNVSSVGAASGDVQEISKKSNEPHYPNGVLVISQNQFNKCCFYGFNRHKRSNCPALNAICCTCEKKGHCSVCQSKRKVYDAVTAATDRNNKLSDACISWSHTLCGASTTPLHKSMLLVKINGVQAKALIDTRRTTSFINSSLVNRQNFETTPANVQIAMASSVLISHVRGSCNATIELDDHIYLDVVLLIMDDDHIIPKGTDKLRDIIRNIKSRRLRWAGHVARMGKSRHAYRLLVGRPEGKRPLGRPRHRWEDNIKMDLREVGYDDREWINLAQDRDQ</sequence>
<keyword evidence="2" id="KW-1185">Reference proteome</keyword>
<dbReference type="InterPro" id="IPR021109">
    <property type="entry name" value="Peptidase_aspartic_dom_sf"/>
</dbReference>
<dbReference type="Proteomes" id="UP001148838">
    <property type="component" value="Unassembled WGS sequence"/>
</dbReference>
<protein>
    <recommendedName>
        <fullName evidence="3">Polyprotein</fullName>
    </recommendedName>
</protein>
<evidence type="ECO:0000313" key="1">
    <source>
        <dbReference type="EMBL" id="KAJ4444786.1"/>
    </source>
</evidence>
<proteinExistence type="predicted"/>
<dbReference type="EMBL" id="JAJSOF020000011">
    <property type="protein sequence ID" value="KAJ4444786.1"/>
    <property type="molecule type" value="Genomic_DNA"/>
</dbReference>
<comment type="caution">
    <text evidence="1">The sequence shown here is derived from an EMBL/GenBank/DDBJ whole genome shotgun (WGS) entry which is preliminary data.</text>
</comment>
<reference evidence="1 2" key="1">
    <citation type="journal article" date="2022" name="Allergy">
        <title>Genome assembly and annotation of Periplaneta americana reveal a comprehensive cockroach allergen profile.</title>
        <authorList>
            <person name="Wang L."/>
            <person name="Xiong Q."/>
            <person name="Saelim N."/>
            <person name="Wang L."/>
            <person name="Nong W."/>
            <person name="Wan A.T."/>
            <person name="Shi M."/>
            <person name="Liu X."/>
            <person name="Cao Q."/>
            <person name="Hui J.H.L."/>
            <person name="Sookrung N."/>
            <person name="Leung T.F."/>
            <person name="Tungtrongchitr A."/>
            <person name="Tsui S.K.W."/>
        </authorList>
    </citation>
    <scope>NUCLEOTIDE SEQUENCE [LARGE SCALE GENOMIC DNA]</scope>
    <source>
        <strain evidence="1">PWHHKU_190912</strain>
    </source>
</reference>
<dbReference type="SUPFAM" id="SSF50630">
    <property type="entry name" value="Acid proteases"/>
    <property type="match status" value="1"/>
</dbReference>
<evidence type="ECO:0008006" key="3">
    <source>
        <dbReference type="Google" id="ProtNLM"/>
    </source>
</evidence>